<gene>
    <name evidence="2" type="ORF">BMF94_1603</name>
</gene>
<dbReference type="EMBL" id="PJQD01000018">
    <property type="protein sequence ID" value="POY75233.1"/>
    <property type="molecule type" value="Genomic_DNA"/>
</dbReference>
<evidence type="ECO:0000256" key="1">
    <source>
        <dbReference type="SAM" id="SignalP"/>
    </source>
</evidence>
<proteinExistence type="predicted"/>
<keyword evidence="1" id="KW-0732">Signal</keyword>
<dbReference type="OrthoDB" id="2339190at2759"/>
<evidence type="ECO:0000313" key="2">
    <source>
        <dbReference type="EMBL" id="POY75233.1"/>
    </source>
</evidence>
<evidence type="ECO:0000313" key="3">
    <source>
        <dbReference type="Proteomes" id="UP000237144"/>
    </source>
</evidence>
<organism evidence="2 3">
    <name type="scientific">Rhodotorula taiwanensis</name>
    <dbReference type="NCBI Taxonomy" id="741276"/>
    <lineage>
        <taxon>Eukaryota</taxon>
        <taxon>Fungi</taxon>
        <taxon>Dikarya</taxon>
        <taxon>Basidiomycota</taxon>
        <taxon>Pucciniomycotina</taxon>
        <taxon>Microbotryomycetes</taxon>
        <taxon>Sporidiobolales</taxon>
        <taxon>Sporidiobolaceae</taxon>
        <taxon>Rhodotorula</taxon>
    </lineage>
</organism>
<sequence>MLSNAALLGALVSFASALPLAPLDDVSAGLALTRRAYSTTAPPAQLIDYFPRFTSPATGDVYQAGGNIQISWNATKPNYPDSQLHTSAVVILGYLDPEDPSSGYNLDMQHPLGNVSFYSGSGSVSLPLPANLTTRSTYLLTMGSTRNISPLFTIQGSAASEASSSSSSSVAAPTASAAATTSSSAQIQSLSAKPLTVYFPDGSTTVLGGATAAAAAVTPTSSGTSLNDIAAPSSAQSSRAASSSSVAQQATPSLAQAGAAASPSASTAKSGAGSVALTSRQSALGLLVGAALAVGMIL</sequence>
<feature type="signal peptide" evidence="1">
    <location>
        <begin position="1"/>
        <end position="17"/>
    </location>
</feature>
<dbReference type="AlphaFoldDB" id="A0A2S5BEQ7"/>
<comment type="caution">
    <text evidence="2">The sequence shown here is derived from an EMBL/GenBank/DDBJ whole genome shotgun (WGS) entry which is preliminary data.</text>
</comment>
<dbReference type="Proteomes" id="UP000237144">
    <property type="component" value="Unassembled WGS sequence"/>
</dbReference>
<feature type="chain" id="PRO_5015503602" evidence="1">
    <location>
        <begin position="18"/>
        <end position="298"/>
    </location>
</feature>
<protein>
    <submittedName>
        <fullName evidence="2">Uncharacterized protein</fullName>
    </submittedName>
</protein>
<accession>A0A2S5BEQ7</accession>
<keyword evidence="3" id="KW-1185">Reference proteome</keyword>
<name>A0A2S5BEQ7_9BASI</name>
<reference evidence="2 3" key="1">
    <citation type="journal article" date="2018" name="Front. Microbiol.">
        <title>Prospects for Fungal Bioremediation of Acidic Radioactive Waste Sites: Characterization and Genome Sequence of Rhodotorula taiwanensis MD1149.</title>
        <authorList>
            <person name="Tkavc R."/>
            <person name="Matrosova V.Y."/>
            <person name="Grichenko O.E."/>
            <person name="Gostincar C."/>
            <person name="Volpe R.P."/>
            <person name="Klimenkova P."/>
            <person name="Gaidamakova E.K."/>
            <person name="Zhou C.E."/>
            <person name="Stewart B.J."/>
            <person name="Lyman M.G."/>
            <person name="Malfatti S.A."/>
            <person name="Rubinfeld B."/>
            <person name="Courtot M."/>
            <person name="Singh J."/>
            <person name="Dalgard C.L."/>
            <person name="Hamilton T."/>
            <person name="Frey K.G."/>
            <person name="Gunde-Cimerman N."/>
            <person name="Dugan L."/>
            <person name="Daly M.J."/>
        </authorList>
    </citation>
    <scope>NUCLEOTIDE SEQUENCE [LARGE SCALE GENOMIC DNA]</scope>
    <source>
        <strain evidence="2 3">MD1149</strain>
    </source>
</reference>
<dbReference type="STRING" id="741276.A0A2S5BEQ7"/>